<dbReference type="GO" id="GO:0003677">
    <property type="term" value="F:DNA binding"/>
    <property type="evidence" value="ECO:0007669"/>
    <property type="project" value="InterPro"/>
</dbReference>
<dbReference type="InterPro" id="IPR036515">
    <property type="entry name" value="Transposase_17_sf"/>
</dbReference>
<reference evidence="1 2" key="1">
    <citation type="submission" date="2019-02" db="EMBL/GenBank/DDBJ databases">
        <title>Arundinibacter roseus gen. nov., sp. nov., a new member of the family Cytophagaceae.</title>
        <authorList>
            <person name="Szuroczki S."/>
            <person name="Khayer B."/>
            <person name="Sproer C."/>
            <person name="Toumi M."/>
            <person name="Szabo A."/>
            <person name="Felfoldi T."/>
            <person name="Schumann P."/>
            <person name="Toth E."/>
        </authorList>
    </citation>
    <scope>NUCLEOTIDE SEQUENCE [LARGE SCALE GENOMIC DNA]</scope>
    <source>
        <strain evidence="1 2">DMA-k-7a</strain>
    </source>
</reference>
<dbReference type="EMBL" id="SMJU01000027">
    <property type="protein sequence ID" value="TDB57358.1"/>
    <property type="molecule type" value="Genomic_DNA"/>
</dbReference>
<accession>A0A4R4JS50</accession>
<comment type="caution">
    <text evidence="1">The sequence shown here is derived from an EMBL/GenBank/DDBJ whole genome shotgun (WGS) entry which is preliminary data.</text>
</comment>
<evidence type="ECO:0000313" key="1">
    <source>
        <dbReference type="EMBL" id="TDB57358.1"/>
    </source>
</evidence>
<evidence type="ECO:0008006" key="3">
    <source>
        <dbReference type="Google" id="ProtNLM"/>
    </source>
</evidence>
<keyword evidence="2" id="KW-1185">Reference proteome</keyword>
<sequence length="200" mass="23639">MKKYTFQPQAYYHISRRVAENAVLFREHDDYIHFLFLYCRQVQPIARTFAYCLLPDSFHLLIQFRDIAALNRHLEKTGEAPDLLEESCCNYLENQLDAFVENYEKSIPAHEYVSAAERLTAEWRCEEIADAVLAAQFVHLLHLFPAYHLQIQPDTFWPYSSLHSLKSDRHTFVERDIVHRWFGGREAFIRDASQVQVEIS</sequence>
<evidence type="ECO:0000313" key="2">
    <source>
        <dbReference type="Proteomes" id="UP000295706"/>
    </source>
</evidence>
<protein>
    <recommendedName>
        <fullName evidence="3">Transposase IS200-like domain-containing protein</fullName>
    </recommendedName>
</protein>
<dbReference type="RefSeq" id="WP_132122427.1">
    <property type="nucleotide sequence ID" value="NZ_SMJU01000027.1"/>
</dbReference>
<organism evidence="1 2">
    <name type="scientific">Arundinibacter roseus</name>
    <dbReference type="NCBI Taxonomy" id="2070510"/>
    <lineage>
        <taxon>Bacteria</taxon>
        <taxon>Pseudomonadati</taxon>
        <taxon>Bacteroidota</taxon>
        <taxon>Cytophagia</taxon>
        <taxon>Cytophagales</taxon>
        <taxon>Spirosomataceae</taxon>
        <taxon>Arundinibacter</taxon>
    </lineage>
</organism>
<dbReference type="AlphaFoldDB" id="A0A4R4JS50"/>
<dbReference type="Gene3D" id="3.30.70.1290">
    <property type="entry name" value="Transposase IS200-like"/>
    <property type="match status" value="1"/>
</dbReference>
<name>A0A4R4JS50_9BACT</name>
<dbReference type="OrthoDB" id="9788881at2"/>
<proteinExistence type="predicted"/>
<gene>
    <name evidence="1" type="ORF">EZE20_23570</name>
</gene>
<dbReference type="Proteomes" id="UP000295706">
    <property type="component" value="Unassembled WGS sequence"/>
</dbReference>
<dbReference type="GO" id="GO:0006313">
    <property type="term" value="P:DNA transposition"/>
    <property type="evidence" value="ECO:0007669"/>
    <property type="project" value="InterPro"/>
</dbReference>
<dbReference type="GO" id="GO:0004803">
    <property type="term" value="F:transposase activity"/>
    <property type="evidence" value="ECO:0007669"/>
    <property type="project" value="InterPro"/>
</dbReference>